<proteinExistence type="inferred from homology"/>
<keyword evidence="4" id="KW-0540">Nuclease</keyword>
<name>A0A0G4JRA7_9GAMM</name>
<dbReference type="InterPro" id="IPR050190">
    <property type="entry name" value="UPF0213_domain"/>
</dbReference>
<keyword evidence="4" id="KW-0378">Hydrolase</keyword>
<dbReference type="InterPro" id="IPR000305">
    <property type="entry name" value="GIY-YIG_endonuc"/>
</dbReference>
<feature type="domain" description="GIY-YIG" evidence="3">
    <location>
        <begin position="16"/>
        <end position="91"/>
    </location>
</feature>
<keyword evidence="4" id="KW-0255">Endonuclease</keyword>
<dbReference type="AlphaFoldDB" id="A0A0G4JRA7"/>
<dbReference type="EMBL" id="CGIG01000001">
    <property type="protein sequence ID" value="CPR14428.1"/>
    <property type="molecule type" value="Genomic_DNA"/>
</dbReference>
<dbReference type="InterPro" id="IPR022992">
    <property type="entry name" value="UPF0213_GIY-YIG_endonuc"/>
</dbReference>
<comment type="similarity">
    <text evidence="1 2">Belongs to the UPF0213 family.</text>
</comment>
<dbReference type="SUPFAM" id="SSF82771">
    <property type="entry name" value="GIY-YIG endonuclease"/>
    <property type="match status" value="1"/>
</dbReference>
<dbReference type="PANTHER" id="PTHR34477">
    <property type="entry name" value="UPF0213 PROTEIN YHBQ"/>
    <property type="match status" value="1"/>
</dbReference>
<evidence type="ECO:0000256" key="1">
    <source>
        <dbReference type="ARBA" id="ARBA00007435"/>
    </source>
</evidence>
<dbReference type="PANTHER" id="PTHR34477:SF1">
    <property type="entry name" value="UPF0213 PROTEIN YHBQ"/>
    <property type="match status" value="1"/>
</dbReference>
<dbReference type="GO" id="GO:0004519">
    <property type="term" value="F:endonuclease activity"/>
    <property type="evidence" value="ECO:0007669"/>
    <property type="project" value="UniProtKB-KW"/>
</dbReference>
<dbReference type="InterPro" id="IPR035901">
    <property type="entry name" value="GIY-YIG_endonuc_sf"/>
</dbReference>
<dbReference type="CDD" id="cd10456">
    <property type="entry name" value="GIY-YIG_UPF0213"/>
    <property type="match status" value="1"/>
</dbReference>
<sequence>MLTNASTTMNEALIAPCWYLYILRTASGMLYTGITTDVARRLVQHQSGKGAKALRGKGELALVFQCRAGSRSSALKLEYRIKQLSKNQKERLVQDQPTSLLDTLVRSG</sequence>
<dbReference type="Proteomes" id="UP000044377">
    <property type="component" value="Unassembled WGS sequence"/>
</dbReference>
<reference evidence="5" key="1">
    <citation type="submission" date="2015-01" db="EMBL/GenBank/DDBJ databases">
        <authorList>
            <person name="Paterson Steve"/>
        </authorList>
    </citation>
    <scope>NUCLEOTIDE SEQUENCE [LARGE SCALE GENOMIC DNA]</scope>
    <source>
        <strain evidence="5">OBR1</strain>
    </source>
</reference>
<dbReference type="STRING" id="1109412.BN1221_00839"/>
<evidence type="ECO:0000259" key="3">
    <source>
        <dbReference type="PROSITE" id="PS50164"/>
    </source>
</evidence>
<keyword evidence="5" id="KW-1185">Reference proteome</keyword>
<dbReference type="HAMAP" id="MF_01029">
    <property type="entry name" value="UPF0213"/>
    <property type="match status" value="1"/>
</dbReference>
<accession>A0A0G4JRA7</accession>
<protein>
    <recommendedName>
        <fullName evidence="2">UPF0213 protein BN1221_00839</fullName>
    </recommendedName>
</protein>
<gene>
    <name evidence="4" type="ORF">BN1221_00839</name>
</gene>
<evidence type="ECO:0000256" key="2">
    <source>
        <dbReference type="HAMAP-Rule" id="MF_01029"/>
    </source>
</evidence>
<organism evidence="4 5">
    <name type="scientific">Brenneria goodwinii</name>
    <dbReference type="NCBI Taxonomy" id="1109412"/>
    <lineage>
        <taxon>Bacteria</taxon>
        <taxon>Pseudomonadati</taxon>
        <taxon>Pseudomonadota</taxon>
        <taxon>Gammaproteobacteria</taxon>
        <taxon>Enterobacterales</taxon>
        <taxon>Pectobacteriaceae</taxon>
        <taxon>Brenneria</taxon>
    </lineage>
</organism>
<dbReference type="Pfam" id="PF01541">
    <property type="entry name" value="GIY-YIG"/>
    <property type="match status" value="1"/>
</dbReference>
<evidence type="ECO:0000313" key="4">
    <source>
        <dbReference type="EMBL" id="CPR14428.1"/>
    </source>
</evidence>
<dbReference type="Gene3D" id="3.40.1440.10">
    <property type="entry name" value="GIY-YIG endonuclease"/>
    <property type="match status" value="1"/>
</dbReference>
<evidence type="ECO:0000313" key="5">
    <source>
        <dbReference type="Proteomes" id="UP000044377"/>
    </source>
</evidence>
<dbReference type="PROSITE" id="PS50164">
    <property type="entry name" value="GIY_YIG"/>
    <property type="match status" value="1"/>
</dbReference>